<evidence type="ECO:0000313" key="2">
    <source>
        <dbReference type="Proteomes" id="UP000063429"/>
    </source>
</evidence>
<dbReference type="RefSeq" id="WP_053199674.1">
    <property type="nucleotide sequence ID" value="NZ_CP011409.1"/>
</dbReference>
<sequence>MTEDTKFIYTVDWKMIRGLTDAFLQQRCDKQNLVLAIAMIQGNAVHSAVGIVETTTGLHAIVGVSCPKCGTLEQALFKGGPEMGGNFGECPKCVGFLFNIVLQSISWSLVDNAVSINKTMLQPNELAHFQGDSIYSRSRLPAWLARLVEE</sequence>
<accession>A0ABN4I5V6</accession>
<dbReference type="Proteomes" id="UP000063429">
    <property type="component" value="Chromosome"/>
</dbReference>
<name>A0ABN4I5V6_9BURK</name>
<proteinExistence type="predicted"/>
<organism evidence="1 2">
    <name type="scientific">Herbaspirillum hiltneri N3</name>
    <dbReference type="NCBI Taxonomy" id="1262470"/>
    <lineage>
        <taxon>Bacteria</taxon>
        <taxon>Pseudomonadati</taxon>
        <taxon>Pseudomonadota</taxon>
        <taxon>Betaproteobacteria</taxon>
        <taxon>Burkholderiales</taxon>
        <taxon>Oxalobacteraceae</taxon>
        <taxon>Herbaspirillum</taxon>
    </lineage>
</organism>
<keyword evidence="2" id="KW-1185">Reference proteome</keyword>
<dbReference type="EMBL" id="CP011409">
    <property type="protein sequence ID" value="AKZ64291.1"/>
    <property type="molecule type" value="Genomic_DNA"/>
</dbReference>
<reference evidence="2" key="1">
    <citation type="journal article" date="2015" name="Genome Announc.">
        <title>Complete Genome Sequence of Herbaspirillum hiltneri N3 (DSM 17495), Isolated from Surface-Sterilized Wheat Roots.</title>
        <authorList>
            <person name="Guizelini D."/>
            <person name="Saizaki P.M."/>
            <person name="Coimbra N.A."/>
            <person name="Weiss V.A."/>
            <person name="Faoro H."/>
            <person name="Sfeir M.Z."/>
            <person name="Baura V.A."/>
            <person name="Monteiro R.A."/>
            <person name="Chubatsu L.S."/>
            <person name="Souza E.M."/>
            <person name="Cruz L.M."/>
            <person name="Pedrosa F.O."/>
            <person name="Raittz R.T."/>
            <person name="Marchaukoski J.N."/>
            <person name="Steffens M.B."/>
        </authorList>
    </citation>
    <scope>NUCLEOTIDE SEQUENCE [LARGE SCALE GENOMIC DNA]</scope>
    <source>
        <strain evidence="2">N3</strain>
    </source>
</reference>
<protein>
    <submittedName>
        <fullName evidence="1">Uncharacterized protein</fullName>
    </submittedName>
</protein>
<evidence type="ECO:0000313" key="1">
    <source>
        <dbReference type="EMBL" id="AKZ64291.1"/>
    </source>
</evidence>
<gene>
    <name evidence="1" type="ORF">F506_17915</name>
</gene>